<dbReference type="Proteomes" id="UP000886800">
    <property type="component" value="Unassembled WGS sequence"/>
</dbReference>
<feature type="domain" description="Resolvase/invertase-type recombinase catalytic" evidence="7">
    <location>
        <begin position="1"/>
        <end position="134"/>
    </location>
</feature>
<dbReference type="GO" id="GO:0015074">
    <property type="term" value="P:DNA integration"/>
    <property type="evidence" value="ECO:0007669"/>
    <property type="project" value="UniProtKB-KW"/>
</dbReference>
<dbReference type="InterPro" id="IPR036162">
    <property type="entry name" value="Resolvase-like_N_sf"/>
</dbReference>
<accession>A0A9D2B6F4</accession>
<dbReference type="Gene3D" id="3.40.50.1390">
    <property type="entry name" value="Resolvase, N-terminal catalytic domain"/>
    <property type="match status" value="1"/>
</dbReference>
<evidence type="ECO:0000256" key="1">
    <source>
        <dbReference type="ARBA" id="ARBA00009913"/>
    </source>
</evidence>
<dbReference type="Pfam" id="PF00239">
    <property type="entry name" value="Resolvase"/>
    <property type="match status" value="1"/>
</dbReference>
<organism evidence="8 9">
    <name type="scientific">Candidatus Anaerotruncus excrementipullorum</name>
    <dbReference type="NCBI Taxonomy" id="2838465"/>
    <lineage>
        <taxon>Bacteria</taxon>
        <taxon>Bacillati</taxon>
        <taxon>Bacillota</taxon>
        <taxon>Clostridia</taxon>
        <taxon>Eubacteriales</taxon>
        <taxon>Oscillospiraceae</taxon>
        <taxon>Anaerotruncus</taxon>
    </lineage>
</organism>
<evidence type="ECO:0000256" key="3">
    <source>
        <dbReference type="ARBA" id="ARBA00023125"/>
    </source>
</evidence>
<dbReference type="EMBL" id="DXES01000007">
    <property type="protein sequence ID" value="HIX64663.1"/>
    <property type="molecule type" value="Genomic_DNA"/>
</dbReference>
<name>A0A9D2B6F4_9FIRM</name>
<gene>
    <name evidence="8" type="ORF">H9736_00285</name>
</gene>
<keyword evidence="2" id="KW-0229">DNA integration</keyword>
<protein>
    <submittedName>
        <fullName evidence="8">Recombinase family protein</fullName>
    </submittedName>
</protein>
<dbReference type="PROSITE" id="PS00397">
    <property type="entry name" value="RECOMBINASES_1"/>
    <property type="match status" value="1"/>
</dbReference>
<proteinExistence type="inferred from homology"/>
<dbReference type="PANTHER" id="PTHR30461">
    <property type="entry name" value="DNA-INVERTASE FROM LAMBDOID PROPHAGE"/>
    <property type="match status" value="1"/>
</dbReference>
<dbReference type="InterPro" id="IPR006120">
    <property type="entry name" value="Resolvase_HTH_dom"/>
</dbReference>
<dbReference type="SMART" id="SM00857">
    <property type="entry name" value="Resolvase"/>
    <property type="match status" value="1"/>
</dbReference>
<keyword evidence="3" id="KW-0238">DNA-binding</keyword>
<evidence type="ECO:0000256" key="5">
    <source>
        <dbReference type="PIRSR" id="PIRSR606118-50"/>
    </source>
</evidence>
<evidence type="ECO:0000259" key="7">
    <source>
        <dbReference type="PROSITE" id="PS51736"/>
    </source>
</evidence>
<comment type="similarity">
    <text evidence="1">Belongs to the site-specific recombinase resolvase family.</text>
</comment>
<dbReference type="PROSITE" id="PS51736">
    <property type="entry name" value="RECOMBINASES_3"/>
    <property type="match status" value="1"/>
</dbReference>
<dbReference type="GO" id="GO:0003677">
    <property type="term" value="F:DNA binding"/>
    <property type="evidence" value="ECO:0007669"/>
    <property type="project" value="UniProtKB-KW"/>
</dbReference>
<dbReference type="SUPFAM" id="SSF53041">
    <property type="entry name" value="Resolvase-like"/>
    <property type="match status" value="1"/>
</dbReference>
<comment type="caution">
    <text evidence="8">The sequence shown here is derived from an EMBL/GenBank/DDBJ whole genome shotgun (WGS) entry which is preliminary data.</text>
</comment>
<dbReference type="InterPro" id="IPR006119">
    <property type="entry name" value="Resolv_N"/>
</dbReference>
<evidence type="ECO:0000256" key="2">
    <source>
        <dbReference type="ARBA" id="ARBA00022908"/>
    </source>
</evidence>
<evidence type="ECO:0000313" key="8">
    <source>
        <dbReference type="EMBL" id="HIX64663.1"/>
    </source>
</evidence>
<dbReference type="PANTHER" id="PTHR30461:SF26">
    <property type="entry name" value="RESOLVASE HOMOLOG YNEB"/>
    <property type="match status" value="1"/>
</dbReference>
<feature type="active site" description="O-(5'-phospho-DNA)-serine intermediate" evidence="5 6">
    <location>
        <position position="9"/>
    </location>
</feature>
<dbReference type="GO" id="GO:0000150">
    <property type="term" value="F:DNA strand exchange activity"/>
    <property type="evidence" value="ECO:0007669"/>
    <property type="project" value="InterPro"/>
</dbReference>
<dbReference type="InterPro" id="IPR006118">
    <property type="entry name" value="Recombinase_CS"/>
</dbReference>
<evidence type="ECO:0000313" key="9">
    <source>
        <dbReference type="Proteomes" id="UP000886800"/>
    </source>
</evidence>
<keyword evidence="4" id="KW-0233">DNA recombination</keyword>
<dbReference type="AlphaFoldDB" id="A0A9D2B6F4"/>
<dbReference type="Pfam" id="PF02796">
    <property type="entry name" value="HTH_7"/>
    <property type="match status" value="1"/>
</dbReference>
<evidence type="ECO:0000256" key="4">
    <source>
        <dbReference type="ARBA" id="ARBA00023172"/>
    </source>
</evidence>
<evidence type="ECO:0000256" key="6">
    <source>
        <dbReference type="PROSITE-ProRule" id="PRU10137"/>
    </source>
</evidence>
<dbReference type="CDD" id="cd03768">
    <property type="entry name" value="SR_ResInv"/>
    <property type="match status" value="1"/>
</dbReference>
<reference evidence="8" key="1">
    <citation type="journal article" date="2021" name="PeerJ">
        <title>Extensive microbial diversity within the chicken gut microbiome revealed by metagenomics and culture.</title>
        <authorList>
            <person name="Gilroy R."/>
            <person name="Ravi A."/>
            <person name="Getino M."/>
            <person name="Pursley I."/>
            <person name="Horton D.L."/>
            <person name="Alikhan N.F."/>
            <person name="Baker D."/>
            <person name="Gharbi K."/>
            <person name="Hall N."/>
            <person name="Watson M."/>
            <person name="Adriaenssens E.M."/>
            <person name="Foster-Nyarko E."/>
            <person name="Jarju S."/>
            <person name="Secka A."/>
            <person name="Antonio M."/>
            <person name="Oren A."/>
            <person name="Chaudhuri R.R."/>
            <person name="La Ragione R."/>
            <person name="Hildebrand F."/>
            <person name="Pallen M.J."/>
        </authorList>
    </citation>
    <scope>NUCLEOTIDE SEQUENCE</scope>
    <source>
        <strain evidence="8">CHK188-5543</strain>
    </source>
</reference>
<dbReference type="InterPro" id="IPR050639">
    <property type="entry name" value="SSR_resolvase"/>
</dbReference>
<sequence>MKIGYIRVSTREQNPLRQEVLMETLGVEQIYLDQMSGKSRDRPQLKEMMSFVRQGDTVIVESISRFARNTRDLLELVGQLHAKGVEFVSQKEAIDTTTATGKFMLTVFGAVAELEREYLLQRQREGIELARRQGKYEGRKPIVHPDFDQVCTRWRRGELTAVQAMKQLGMSKSTFYRKVRYSSSSNRKR</sequence>
<reference evidence="8" key="2">
    <citation type="submission" date="2021-04" db="EMBL/GenBank/DDBJ databases">
        <authorList>
            <person name="Gilroy R."/>
        </authorList>
    </citation>
    <scope>NUCLEOTIDE SEQUENCE</scope>
    <source>
        <strain evidence="8">CHK188-5543</strain>
    </source>
</reference>